<proteinExistence type="predicted"/>
<protein>
    <submittedName>
        <fullName evidence="1">Glycosyltransferase family 4 protein</fullName>
    </submittedName>
</protein>
<dbReference type="Gene3D" id="3.40.50.2000">
    <property type="entry name" value="Glycogen Phosphorylase B"/>
    <property type="match status" value="2"/>
</dbReference>
<gene>
    <name evidence="1" type="ORF">OEW28_09710</name>
</gene>
<dbReference type="PANTHER" id="PTHR45947">
    <property type="entry name" value="SULFOQUINOVOSYL TRANSFERASE SQD2"/>
    <property type="match status" value="1"/>
</dbReference>
<accession>A0ABT2ZCQ0</accession>
<dbReference type="Proteomes" id="UP001652542">
    <property type="component" value="Unassembled WGS sequence"/>
</dbReference>
<dbReference type="SUPFAM" id="SSF53756">
    <property type="entry name" value="UDP-Glycosyltransferase/glycogen phosphorylase"/>
    <property type="match status" value="1"/>
</dbReference>
<dbReference type="Pfam" id="PF13692">
    <property type="entry name" value="Glyco_trans_1_4"/>
    <property type="match status" value="1"/>
</dbReference>
<dbReference type="PANTHER" id="PTHR45947:SF15">
    <property type="entry name" value="TEICHURONIC ACID BIOSYNTHESIS GLYCOSYLTRANSFERASE TUAC-RELATED"/>
    <property type="match status" value="1"/>
</dbReference>
<sequence>MKLGYFLNAYPMTSTTFIRREIEAHERSGITIDRFAIRRWDQPLVDPRDSDDAKKTFYLLEQAPLHILRSVLSQSIRHPLRTSRALAAAVAMAARARGKRLKHIAYFIEAAALKQEATRRRIDHLHTHFSTNSATVALLSHLMGGPSYSLTIHGPDELWEMRENSLALKVRHATFVAAISNYCLSVVNEFTRRQYEGKIRIVRCGLDLRDFPRPSDVPDSHTLVCVGRLCKAKAQVLLVEAFAGVVGKFPRARLVLIGDGELRSAIEERIARLDLGENVVLAGWKKNPEVAEALTNARALVLPSLAEGLPIVIMESFALGRPVLTTRINGIPELVDATCGWLAEPGDPSSLQDCLEQLLSAEPQALSEMGRAGRVRVEQWHDQDRNAAELRGHIRSFLRDRA</sequence>
<dbReference type="RefSeq" id="WP_263734565.1">
    <property type="nucleotide sequence ID" value="NZ_JAOWKY010000002.1"/>
</dbReference>
<reference evidence="1 2" key="1">
    <citation type="submission" date="2022-10" db="EMBL/GenBank/DDBJ databases">
        <title>Defluviimonas sp. nov., isolated from ocean surface water.</title>
        <authorList>
            <person name="He W."/>
            <person name="Wang L."/>
            <person name="Zhang D.-F."/>
        </authorList>
    </citation>
    <scope>NUCLEOTIDE SEQUENCE [LARGE SCALE GENOMIC DNA]</scope>
    <source>
        <strain evidence="1 2">WL0002</strain>
    </source>
</reference>
<evidence type="ECO:0000313" key="2">
    <source>
        <dbReference type="Proteomes" id="UP001652542"/>
    </source>
</evidence>
<name>A0ABT2ZCQ0_9RHOB</name>
<dbReference type="EMBL" id="JAOWKY010000002">
    <property type="protein sequence ID" value="MCV2868904.1"/>
    <property type="molecule type" value="Genomic_DNA"/>
</dbReference>
<dbReference type="CDD" id="cd03801">
    <property type="entry name" value="GT4_PimA-like"/>
    <property type="match status" value="1"/>
</dbReference>
<organism evidence="1 2">
    <name type="scientific">Albidovulum marisflavi</name>
    <dbReference type="NCBI Taxonomy" id="2984159"/>
    <lineage>
        <taxon>Bacteria</taxon>
        <taxon>Pseudomonadati</taxon>
        <taxon>Pseudomonadota</taxon>
        <taxon>Alphaproteobacteria</taxon>
        <taxon>Rhodobacterales</taxon>
        <taxon>Paracoccaceae</taxon>
        <taxon>Albidovulum</taxon>
    </lineage>
</organism>
<dbReference type="InterPro" id="IPR050194">
    <property type="entry name" value="Glycosyltransferase_grp1"/>
</dbReference>
<comment type="caution">
    <text evidence="1">The sequence shown here is derived from an EMBL/GenBank/DDBJ whole genome shotgun (WGS) entry which is preliminary data.</text>
</comment>
<evidence type="ECO:0000313" key="1">
    <source>
        <dbReference type="EMBL" id="MCV2868904.1"/>
    </source>
</evidence>
<keyword evidence="2" id="KW-1185">Reference proteome</keyword>